<name>A0AAF0IJ15_9EURO</name>
<dbReference type="AlphaFoldDB" id="A0AAF0IJ15"/>
<proteinExistence type="inferred from homology"/>
<feature type="signal peptide" evidence="4">
    <location>
        <begin position="1"/>
        <end position="32"/>
    </location>
</feature>
<evidence type="ECO:0000256" key="4">
    <source>
        <dbReference type="SAM" id="SignalP"/>
    </source>
</evidence>
<evidence type="ECO:0000256" key="1">
    <source>
        <dbReference type="ARBA" id="ARBA00006524"/>
    </source>
</evidence>
<dbReference type="InterPro" id="IPR019398">
    <property type="entry name" value="Pre-rRNA_process_TSR2"/>
</dbReference>
<dbReference type="GO" id="GO:0006364">
    <property type="term" value="P:rRNA processing"/>
    <property type="evidence" value="ECO:0007669"/>
    <property type="project" value="UniProtKB-KW"/>
</dbReference>
<feature type="region of interest" description="Disordered" evidence="3">
    <location>
        <begin position="136"/>
        <end position="196"/>
    </location>
</feature>
<gene>
    <name evidence="5" type="primary">TSR2</name>
    <name evidence="5" type="ORF">PRK78_004161</name>
</gene>
<dbReference type="EMBL" id="CP120628">
    <property type="protein sequence ID" value="WEW58693.1"/>
    <property type="molecule type" value="Genomic_DNA"/>
</dbReference>
<comment type="similarity">
    <text evidence="1">Belongs to the TSR2 family.</text>
</comment>
<organism evidence="5 6">
    <name type="scientific">Emydomyces testavorans</name>
    <dbReference type="NCBI Taxonomy" id="2070801"/>
    <lineage>
        <taxon>Eukaryota</taxon>
        <taxon>Fungi</taxon>
        <taxon>Dikarya</taxon>
        <taxon>Ascomycota</taxon>
        <taxon>Pezizomycotina</taxon>
        <taxon>Eurotiomycetes</taxon>
        <taxon>Eurotiomycetidae</taxon>
        <taxon>Onygenales</taxon>
        <taxon>Nannizziopsiaceae</taxon>
        <taxon>Emydomyces</taxon>
    </lineage>
</organism>
<accession>A0AAF0IJ15</accession>
<protein>
    <submittedName>
        <fullName evidence="5">rRNA accumulation- protein</fullName>
    </submittedName>
</protein>
<dbReference type="Proteomes" id="UP001219355">
    <property type="component" value="Chromosome 2"/>
</dbReference>
<keyword evidence="6" id="KW-1185">Reference proteome</keyword>
<feature type="chain" id="PRO_5042015095" evidence="4">
    <location>
        <begin position="33"/>
        <end position="196"/>
    </location>
</feature>
<sequence length="196" mass="21922">MDEQPSPSLSPSAHLDLAISLVLHTWPVLSLAVQSSWGGPNSSEKRDWFCAAIAELFTSRPDTDATDLEEVLLQVMSDEFDVVVDDESAGDIADRIMEIKGDIEKGELGEVSSMWEQWKEKERKGVGAGNASVGLFKRVEVKNEDQDTDDDEDEDDEDEDEDVEMEDVPVTRPPRERIEPAVDEDGFTKVVGRRKR</sequence>
<reference evidence="5" key="1">
    <citation type="submission" date="2023-03" db="EMBL/GenBank/DDBJ databases">
        <title>Emydomyces testavorans Genome Sequence.</title>
        <authorList>
            <person name="Hoyer L."/>
        </authorList>
    </citation>
    <scope>NUCLEOTIDE SEQUENCE</scope>
    <source>
        <strain evidence="5">16-2883</strain>
    </source>
</reference>
<keyword evidence="4" id="KW-0732">Signal</keyword>
<dbReference type="PANTHER" id="PTHR21250">
    <property type="entry name" value="PRE-RRNA-PROCESSING PROTEIN TSR2 HOMOLOG"/>
    <property type="match status" value="1"/>
</dbReference>
<evidence type="ECO:0000256" key="2">
    <source>
        <dbReference type="ARBA" id="ARBA00022552"/>
    </source>
</evidence>
<feature type="compositionally biased region" description="Acidic residues" evidence="3">
    <location>
        <begin position="146"/>
        <end position="167"/>
    </location>
</feature>
<evidence type="ECO:0000256" key="3">
    <source>
        <dbReference type="SAM" id="MobiDB-lite"/>
    </source>
</evidence>
<dbReference type="Pfam" id="PF10273">
    <property type="entry name" value="WGG"/>
    <property type="match status" value="1"/>
</dbReference>
<evidence type="ECO:0000313" key="6">
    <source>
        <dbReference type="Proteomes" id="UP001219355"/>
    </source>
</evidence>
<evidence type="ECO:0000313" key="5">
    <source>
        <dbReference type="EMBL" id="WEW58693.1"/>
    </source>
</evidence>
<keyword evidence="2" id="KW-0698">rRNA processing</keyword>